<name>A0A2Z4LPW4_9FLAO</name>
<dbReference type="Proteomes" id="UP000248536">
    <property type="component" value="Chromosome"/>
</dbReference>
<protein>
    <submittedName>
        <fullName evidence="2">Uncharacterized protein</fullName>
    </submittedName>
</protein>
<dbReference type="EMBL" id="CP030104">
    <property type="protein sequence ID" value="AWX43911.1"/>
    <property type="molecule type" value="Genomic_DNA"/>
</dbReference>
<keyword evidence="1" id="KW-1133">Transmembrane helix</keyword>
<proteinExistence type="predicted"/>
<evidence type="ECO:0000313" key="2">
    <source>
        <dbReference type="EMBL" id="AWX43911.1"/>
    </source>
</evidence>
<dbReference type="AlphaFoldDB" id="A0A2Z4LPW4"/>
<keyword evidence="3" id="KW-1185">Reference proteome</keyword>
<keyword evidence="1" id="KW-0812">Transmembrane</keyword>
<keyword evidence="1" id="KW-0472">Membrane</keyword>
<evidence type="ECO:0000313" key="3">
    <source>
        <dbReference type="Proteomes" id="UP000248536"/>
    </source>
</evidence>
<gene>
    <name evidence="2" type="ORF">HME9304_00909</name>
</gene>
<feature type="transmembrane region" description="Helical" evidence="1">
    <location>
        <begin position="21"/>
        <end position="38"/>
    </location>
</feature>
<reference evidence="2 3" key="1">
    <citation type="submission" date="2018-06" db="EMBL/GenBank/DDBJ databases">
        <title>Spongiibacterium sp. HME9304 Genome sequencing and assembly.</title>
        <authorList>
            <person name="Kang H."/>
            <person name="Kim H."/>
            <person name="Joh K."/>
        </authorList>
    </citation>
    <scope>NUCLEOTIDE SEQUENCE [LARGE SCALE GENOMIC DNA]</scope>
    <source>
        <strain evidence="2 3">HME9304</strain>
    </source>
</reference>
<evidence type="ECO:0000256" key="1">
    <source>
        <dbReference type="SAM" id="Phobius"/>
    </source>
</evidence>
<accession>A0A2Z4LPW4</accession>
<dbReference type="KEGG" id="spon:HME9304_00909"/>
<sequence length="76" mass="8952">MDVISTLGVPNLYIMTYRIKSLIYFSCFAISAFLYYGIEQEDEFQNQVSNKEFAEIEFTDDLESEKLQDEILEPQH</sequence>
<organism evidence="2 3">
    <name type="scientific">Flagellimonas maritima</name>
    <dbReference type="NCBI Taxonomy" id="1383885"/>
    <lineage>
        <taxon>Bacteria</taxon>
        <taxon>Pseudomonadati</taxon>
        <taxon>Bacteroidota</taxon>
        <taxon>Flavobacteriia</taxon>
        <taxon>Flavobacteriales</taxon>
        <taxon>Flavobacteriaceae</taxon>
        <taxon>Flagellimonas</taxon>
    </lineage>
</organism>